<evidence type="ECO:0000313" key="2">
    <source>
        <dbReference type="Proteomes" id="UP000735302"/>
    </source>
</evidence>
<dbReference type="AlphaFoldDB" id="A0AAV3ZX26"/>
<keyword evidence="2" id="KW-1185">Reference proteome</keyword>
<comment type="caution">
    <text evidence="1">The sequence shown here is derived from an EMBL/GenBank/DDBJ whole genome shotgun (WGS) entry which is preliminary data.</text>
</comment>
<sequence length="141" mass="15850">MTDKDFPSGDRGHAYMSFKREKWKYPASSSKLTICLEVCPLSSELSAQNAAIEIPWPEKSKDMNKVKKRVWRKITYLHEIRSPVAGLEFATEGLCIGQAGSRLSPGLSTELVTTIKRRLYSVVNRFCSEVYSSTQSASLQL</sequence>
<proteinExistence type="predicted"/>
<protein>
    <submittedName>
        <fullName evidence="1">Uncharacterized protein</fullName>
    </submittedName>
</protein>
<name>A0AAV3ZX26_9GAST</name>
<accession>A0AAV3ZX26</accession>
<evidence type="ECO:0000313" key="1">
    <source>
        <dbReference type="EMBL" id="GFN99631.1"/>
    </source>
</evidence>
<dbReference type="Proteomes" id="UP000735302">
    <property type="component" value="Unassembled WGS sequence"/>
</dbReference>
<dbReference type="EMBL" id="BLXT01003003">
    <property type="protein sequence ID" value="GFN99631.1"/>
    <property type="molecule type" value="Genomic_DNA"/>
</dbReference>
<organism evidence="1 2">
    <name type="scientific">Plakobranchus ocellatus</name>
    <dbReference type="NCBI Taxonomy" id="259542"/>
    <lineage>
        <taxon>Eukaryota</taxon>
        <taxon>Metazoa</taxon>
        <taxon>Spiralia</taxon>
        <taxon>Lophotrochozoa</taxon>
        <taxon>Mollusca</taxon>
        <taxon>Gastropoda</taxon>
        <taxon>Heterobranchia</taxon>
        <taxon>Euthyneura</taxon>
        <taxon>Panpulmonata</taxon>
        <taxon>Sacoglossa</taxon>
        <taxon>Placobranchoidea</taxon>
        <taxon>Plakobranchidae</taxon>
        <taxon>Plakobranchus</taxon>
    </lineage>
</organism>
<gene>
    <name evidence="1" type="ORF">PoB_002613700</name>
</gene>
<reference evidence="1 2" key="1">
    <citation type="journal article" date="2021" name="Elife">
        <title>Chloroplast acquisition without the gene transfer in kleptoplastic sea slugs, Plakobranchus ocellatus.</title>
        <authorList>
            <person name="Maeda T."/>
            <person name="Takahashi S."/>
            <person name="Yoshida T."/>
            <person name="Shimamura S."/>
            <person name="Takaki Y."/>
            <person name="Nagai Y."/>
            <person name="Toyoda A."/>
            <person name="Suzuki Y."/>
            <person name="Arimoto A."/>
            <person name="Ishii H."/>
            <person name="Satoh N."/>
            <person name="Nishiyama T."/>
            <person name="Hasebe M."/>
            <person name="Maruyama T."/>
            <person name="Minagawa J."/>
            <person name="Obokata J."/>
            <person name="Shigenobu S."/>
        </authorList>
    </citation>
    <scope>NUCLEOTIDE SEQUENCE [LARGE SCALE GENOMIC DNA]</scope>
</reference>